<evidence type="ECO:0000313" key="3">
    <source>
        <dbReference type="Proteomes" id="UP000189966"/>
    </source>
</evidence>
<keyword evidence="1" id="KW-1133">Transmembrane helix</keyword>
<evidence type="ECO:0000313" key="2">
    <source>
        <dbReference type="EMBL" id="SKC30968.1"/>
    </source>
</evidence>
<evidence type="ECO:0000256" key="1">
    <source>
        <dbReference type="SAM" id="Phobius"/>
    </source>
</evidence>
<sequence length="57" mass="6948">MLCLILYWYGKIFNFIVLVLLFYLSMFTVFYNDGSNISYVLKKYFLLILNKYRKTIS</sequence>
<protein>
    <submittedName>
        <fullName evidence="2">Uncharacterized protein</fullName>
    </submittedName>
</protein>
<dbReference type="AlphaFoldDB" id="A0A1T5HVV1"/>
<proteinExistence type="predicted"/>
<keyword evidence="1" id="KW-0472">Membrane</keyword>
<keyword evidence="1" id="KW-0812">Transmembrane</keyword>
<gene>
    <name evidence="2" type="ORF">CZ809_00446</name>
</gene>
<organism evidence="2 3">
    <name type="scientific">Photobacterium piscicola</name>
    <dbReference type="NCBI Taxonomy" id="1378299"/>
    <lineage>
        <taxon>Bacteria</taxon>
        <taxon>Pseudomonadati</taxon>
        <taxon>Pseudomonadota</taxon>
        <taxon>Gammaproteobacteria</taxon>
        <taxon>Vibrionales</taxon>
        <taxon>Vibrionaceae</taxon>
        <taxon>Photobacterium</taxon>
    </lineage>
</organism>
<accession>A0A1T5HVV1</accession>
<reference evidence="2 3" key="1">
    <citation type="submission" date="2017-02" db="EMBL/GenBank/DDBJ databases">
        <authorList>
            <person name="Peterson S.W."/>
        </authorList>
    </citation>
    <scope>NUCLEOTIDE SEQUENCE [LARGE SCALE GENOMIC DNA]</scope>
    <source>
        <strain evidence="3">type strain: NCCB 100098</strain>
    </source>
</reference>
<name>A0A1T5HVV1_9GAMM</name>
<dbReference type="Proteomes" id="UP000189966">
    <property type="component" value="Unassembled WGS sequence"/>
</dbReference>
<dbReference type="EMBL" id="FUZI01000001">
    <property type="protein sequence ID" value="SKC30968.1"/>
    <property type="molecule type" value="Genomic_DNA"/>
</dbReference>
<feature type="transmembrane region" description="Helical" evidence="1">
    <location>
        <begin position="12"/>
        <end position="31"/>
    </location>
</feature>